<feature type="transmembrane region" description="Helical" evidence="6">
    <location>
        <begin position="79"/>
        <end position="97"/>
    </location>
</feature>
<evidence type="ECO:0000256" key="1">
    <source>
        <dbReference type="ARBA" id="ARBA00004651"/>
    </source>
</evidence>
<dbReference type="GO" id="GO:0005886">
    <property type="term" value="C:plasma membrane"/>
    <property type="evidence" value="ECO:0007669"/>
    <property type="project" value="UniProtKB-SubCell"/>
</dbReference>
<dbReference type="AlphaFoldDB" id="A0A132MVK8"/>
<name>A0A132MVK8_9ACTN</name>
<keyword evidence="5 6" id="KW-0472">Membrane</keyword>
<evidence type="ECO:0000313" key="8">
    <source>
        <dbReference type="EMBL" id="KWX01740.1"/>
    </source>
</evidence>
<proteinExistence type="predicted"/>
<comment type="subcellular location">
    <subcellularLocation>
        <location evidence="1">Cell membrane</location>
        <topology evidence="1">Multi-pass membrane protein</topology>
    </subcellularLocation>
</comment>
<gene>
    <name evidence="8" type="ORF">LI90_2772</name>
</gene>
<dbReference type="EMBL" id="LAXD01000001">
    <property type="protein sequence ID" value="KWX01740.1"/>
    <property type="molecule type" value="Genomic_DNA"/>
</dbReference>
<evidence type="ECO:0000256" key="2">
    <source>
        <dbReference type="ARBA" id="ARBA00022475"/>
    </source>
</evidence>
<dbReference type="PANTHER" id="PTHR36115:SF6">
    <property type="entry name" value="PROLINE-RICH ANTIGEN HOMOLOG"/>
    <property type="match status" value="1"/>
</dbReference>
<keyword evidence="9" id="KW-1185">Reference proteome</keyword>
<dbReference type="PATRIC" id="fig|1469144.10.peg.2998"/>
<dbReference type="InterPro" id="IPR010432">
    <property type="entry name" value="RDD"/>
</dbReference>
<evidence type="ECO:0000256" key="5">
    <source>
        <dbReference type="ARBA" id="ARBA00023136"/>
    </source>
</evidence>
<dbReference type="InterPro" id="IPR051791">
    <property type="entry name" value="Pra-immunoreactive"/>
</dbReference>
<dbReference type="Pfam" id="PF06271">
    <property type="entry name" value="RDD"/>
    <property type="match status" value="1"/>
</dbReference>
<evidence type="ECO:0000256" key="4">
    <source>
        <dbReference type="ARBA" id="ARBA00022989"/>
    </source>
</evidence>
<dbReference type="STRING" id="1469144.LI90_2772"/>
<feature type="domain" description="RDD" evidence="7">
    <location>
        <begin position="39"/>
        <end position="109"/>
    </location>
</feature>
<reference evidence="9" key="1">
    <citation type="submission" date="2015-04" db="EMBL/GenBank/DDBJ databases">
        <title>Physiological reanalysis, assessment of diazotrophy, and genome sequences of multiple isolates of Streptomyces thermoautotrophicus.</title>
        <authorList>
            <person name="MacKellar D.C."/>
            <person name="Lieber L."/>
            <person name="Norman J."/>
            <person name="Bolger A."/>
            <person name="Tobin C."/>
            <person name="Murray J.W."/>
            <person name="Chang R."/>
            <person name="Ford T."/>
            <person name="Nguyen P.Q."/>
            <person name="Woodward J."/>
            <person name="Permingeat H."/>
            <person name="Joshi N.S."/>
            <person name="Silver P.A."/>
            <person name="Usadel B."/>
            <person name="Rutherford A.W."/>
            <person name="Friesen M."/>
            <person name="Prell J."/>
        </authorList>
    </citation>
    <scope>NUCLEOTIDE SEQUENCE [LARGE SCALE GENOMIC DNA]</scope>
    <source>
        <strain evidence="9">H1</strain>
    </source>
</reference>
<accession>A0A132MVK8</accession>
<keyword evidence="2" id="KW-1003">Cell membrane</keyword>
<evidence type="ECO:0000256" key="6">
    <source>
        <dbReference type="SAM" id="Phobius"/>
    </source>
</evidence>
<dbReference type="Proteomes" id="UP000070188">
    <property type="component" value="Unassembled WGS sequence"/>
</dbReference>
<keyword evidence="3 6" id="KW-0812">Transmembrane</keyword>
<evidence type="ECO:0000256" key="3">
    <source>
        <dbReference type="ARBA" id="ARBA00022692"/>
    </source>
</evidence>
<keyword evidence="4 6" id="KW-1133">Transmembrane helix</keyword>
<evidence type="ECO:0000259" key="7">
    <source>
        <dbReference type="Pfam" id="PF06271"/>
    </source>
</evidence>
<organism evidence="8 9">
    <name type="scientific">Carbonactinospora thermoautotrophica</name>
    <dbReference type="NCBI Taxonomy" id="1469144"/>
    <lineage>
        <taxon>Bacteria</taxon>
        <taxon>Bacillati</taxon>
        <taxon>Actinomycetota</taxon>
        <taxon>Actinomycetes</taxon>
        <taxon>Kitasatosporales</taxon>
        <taxon>Carbonactinosporaceae</taxon>
        <taxon>Carbonactinospora</taxon>
    </lineage>
</organism>
<sequence length="117" mass="12086">MPRSGSGSLAGWGRRIGALAVDWALSWAIVAGFGLGGGFATLAVFAVENVLLVGTLGFTVGKRLFGIGVRRVDGGRPSFPAVLIRTVLLCLAVPAMITDRDGRGLHDKAVGTAVIRL</sequence>
<protein>
    <recommendedName>
        <fullName evidence="7">RDD domain-containing protein</fullName>
    </recommendedName>
</protein>
<dbReference type="OrthoDB" id="5187110at2"/>
<dbReference type="PANTHER" id="PTHR36115">
    <property type="entry name" value="PROLINE-RICH ANTIGEN HOMOLOG-RELATED"/>
    <property type="match status" value="1"/>
</dbReference>
<evidence type="ECO:0000313" key="9">
    <source>
        <dbReference type="Proteomes" id="UP000070188"/>
    </source>
</evidence>
<comment type="caution">
    <text evidence="8">The sequence shown here is derived from an EMBL/GenBank/DDBJ whole genome shotgun (WGS) entry which is preliminary data.</text>
</comment>